<dbReference type="InterPro" id="IPR011024">
    <property type="entry name" value="G_crystallin-like"/>
</dbReference>
<keyword evidence="7" id="KW-1185">Reference proteome</keyword>
<keyword evidence="2" id="KW-0430">Lectin</keyword>
<evidence type="ECO:0000256" key="2">
    <source>
        <dbReference type="ARBA" id="ARBA00022734"/>
    </source>
</evidence>
<dbReference type="CDD" id="cd10140">
    <property type="entry name" value="PFM_aerolysin_family"/>
    <property type="match status" value="1"/>
</dbReference>
<reference evidence="6 7" key="1">
    <citation type="journal article" date="2018" name="Nat. Ecol. Evol.">
        <title>Genomic signatures of mitonuclear coevolution across populations of Tigriopus californicus.</title>
        <authorList>
            <person name="Barreto F.S."/>
            <person name="Watson E.T."/>
            <person name="Lima T.G."/>
            <person name="Willett C.S."/>
            <person name="Edmands S."/>
            <person name="Li W."/>
            <person name="Burton R.S."/>
        </authorList>
    </citation>
    <scope>NUCLEOTIDE SEQUENCE [LARGE SCALE GENOMIC DNA]</scope>
    <source>
        <strain evidence="6 7">San Diego</strain>
    </source>
</reference>
<evidence type="ECO:0000313" key="6">
    <source>
        <dbReference type="EMBL" id="TRY81055.1"/>
    </source>
</evidence>
<organism evidence="6 7">
    <name type="scientific">Tigriopus californicus</name>
    <name type="common">Marine copepod</name>
    <dbReference type="NCBI Taxonomy" id="6832"/>
    <lineage>
        <taxon>Eukaryota</taxon>
        <taxon>Metazoa</taxon>
        <taxon>Ecdysozoa</taxon>
        <taxon>Arthropoda</taxon>
        <taxon>Crustacea</taxon>
        <taxon>Multicrustacea</taxon>
        <taxon>Hexanauplia</taxon>
        <taxon>Copepoda</taxon>
        <taxon>Harpacticoida</taxon>
        <taxon>Harpacticidae</taxon>
        <taxon>Tigriopus</taxon>
    </lineage>
</organism>
<accession>A0A553PTQ2</accession>
<comment type="caution">
    <text evidence="6">The sequence shown here is derived from an EMBL/GenBank/DDBJ whole genome shotgun (WGS) entry which is preliminary data.</text>
</comment>
<name>A0A553PTQ2_TIGCA</name>
<dbReference type="AlphaFoldDB" id="A0A553PTQ2"/>
<dbReference type="PROSITE" id="PS50915">
    <property type="entry name" value="CRYSTALLIN_BETA_GAMMA"/>
    <property type="match status" value="2"/>
</dbReference>
<sequence length="659" mass="74425">MNRMSQLRGGTSGKGKITLFTHEDFEGASLEIEDSNMQIQKLWPHDRIRSVIVQGNPWVLYEEPGFWGVPAFFEEGRYKVIEFMCDLKKSGSAKQLLDDLGSPEISLFSPSRFSGTYEWEKIEDPTTMKWVSVGKAGIWGVRAKDDSLWGSAKQISVGTTSVWGVKADGVVNARIGIGADSPCGKEWATVDGEPMKHVSVSSEGHVWAIDEKDKIWYRKGANNQFALGTGWKMVSGNLKQISVGKCGVWGVNSDYQVWFRLNTYGDPETDGTGWMRIDGRFQQIYSGPEGVIALAANRDMYYRANVGEKDGKSMTSFNEGTHWIRIEQDKESKIIFKQFEFAKNSLWAVDKDNNVYYKDRIFDDLESNYAVRVFGDEPDFSMYNFAEKGTTAKVSSGGWALYSEPNYKGKISYLFPNDSVGNDPPSKVNPMKAWFAQIGSARPIRGQNYRTPMMRINLDWAKKEVSSSEEILFSEDVTNESDDYLDAPWLPTFDLETSVTHQFEVYLMQYLSGGSVIRGCEFTVNNTEPVEFEIGANGPNLFTGEDFHQQLDTTFVFKDETKSTTQAKKTRILKLPPLVPPKCTFRAKIVMYRAKVKVPFQAEFKVGFSPKFEEGGESWHENGMYEGLDESNVKIDLQCIRMANTRKVSKMINGLGDDM</sequence>
<dbReference type="Gene3D" id="2.170.15.10">
    <property type="entry name" value="Proaerolysin, chain A, domain 3"/>
    <property type="match status" value="1"/>
</dbReference>
<dbReference type="InterPro" id="IPR051513">
    <property type="entry name" value="Tectonin_beta-prop"/>
</dbReference>
<dbReference type="EMBL" id="VCGU01000001">
    <property type="protein sequence ID" value="TRY81055.1"/>
    <property type="molecule type" value="Genomic_DNA"/>
</dbReference>
<comment type="similarity">
    <text evidence="4">Belongs to the tectonin family.</text>
</comment>
<keyword evidence="3" id="KW-0677">Repeat</keyword>
<dbReference type="OMA" id="IWYRKGA"/>
<dbReference type="PANTHER" id="PTHR23250">
    <property type="entry name" value="DYSFERLIN-RELATED"/>
    <property type="match status" value="1"/>
</dbReference>
<evidence type="ECO:0000256" key="1">
    <source>
        <dbReference type="ARBA" id="ARBA00009646"/>
    </source>
</evidence>
<dbReference type="InterPro" id="IPR006624">
    <property type="entry name" value="Beta-propeller_rpt_TECPR"/>
</dbReference>
<protein>
    <recommendedName>
        <fullName evidence="5">Beta/gamma crystallin 'Greek key' domain-containing protein</fullName>
    </recommendedName>
</protein>
<dbReference type="Pfam" id="PF00030">
    <property type="entry name" value="Crystall"/>
    <property type="match status" value="1"/>
</dbReference>
<feature type="domain" description="Beta/gamma crystallin 'Greek key'" evidence="5">
    <location>
        <begin position="397"/>
        <end position="445"/>
    </location>
</feature>
<evidence type="ECO:0000256" key="3">
    <source>
        <dbReference type="ARBA" id="ARBA00022737"/>
    </source>
</evidence>
<dbReference type="Proteomes" id="UP000318571">
    <property type="component" value="Chromosome 12"/>
</dbReference>
<dbReference type="Gene3D" id="2.60.20.10">
    <property type="entry name" value="Crystallins"/>
    <property type="match status" value="2"/>
</dbReference>
<dbReference type="GO" id="GO:0030246">
    <property type="term" value="F:carbohydrate binding"/>
    <property type="evidence" value="ECO:0007669"/>
    <property type="project" value="UniProtKB-KW"/>
</dbReference>
<dbReference type="PANTHER" id="PTHR23250:SF3">
    <property type="entry name" value="FISH-EGG LECTIN-LIKE ISOFORM X1-RELATED"/>
    <property type="match status" value="1"/>
</dbReference>
<dbReference type="SUPFAM" id="SSF56973">
    <property type="entry name" value="Aerolisin/ETX pore-forming domain"/>
    <property type="match status" value="1"/>
</dbReference>
<gene>
    <name evidence="6" type="ORF">TCAL_09441</name>
</gene>
<dbReference type="STRING" id="6832.A0A553PTQ2"/>
<proteinExistence type="inferred from homology"/>
<comment type="similarity">
    <text evidence="1">Belongs to the beta/gamma-crystallin family.</text>
</comment>
<dbReference type="SUPFAM" id="SSF49695">
    <property type="entry name" value="gamma-Crystallin-like"/>
    <property type="match status" value="2"/>
</dbReference>
<dbReference type="SMART" id="SM00247">
    <property type="entry name" value="XTALbg"/>
    <property type="match status" value="2"/>
</dbReference>
<evidence type="ECO:0000259" key="5">
    <source>
        <dbReference type="PROSITE" id="PS50915"/>
    </source>
</evidence>
<evidence type="ECO:0000256" key="4">
    <source>
        <dbReference type="ARBA" id="ARBA00038331"/>
    </source>
</evidence>
<feature type="domain" description="Beta/gamma crystallin 'Greek key'" evidence="5">
    <location>
        <begin position="15"/>
        <end position="55"/>
    </location>
</feature>
<dbReference type="InterPro" id="IPR001064">
    <property type="entry name" value="Beta/gamma_crystallin"/>
</dbReference>
<dbReference type="SMART" id="SM00706">
    <property type="entry name" value="TECPR"/>
    <property type="match status" value="5"/>
</dbReference>
<evidence type="ECO:0000313" key="7">
    <source>
        <dbReference type="Proteomes" id="UP000318571"/>
    </source>
</evidence>
<dbReference type="Pfam" id="PF19193">
    <property type="entry name" value="Tectonin"/>
    <property type="match status" value="1"/>
</dbReference>